<sequence>MKYYNYYRYTFRINGKTLMEIINGQEIDKTMFSEILSQAKVNKLKVNKNFNECVAKIGCNRS</sequence>
<gene>
    <name evidence="1" type="ORF">SAMN05421540_104284</name>
</gene>
<protein>
    <submittedName>
        <fullName evidence="1">Uncharacterized protein</fullName>
    </submittedName>
</protein>
<name>A0A1H4A318_9FLAO</name>
<dbReference type="Proteomes" id="UP000198820">
    <property type="component" value="Unassembled WGS sequence"/>
</dbReference>
<reference evidence="1 2" key="1">
    <citation type="submission" date="2016-10" db="EMBL/GenBank/DDBJ databases">
        <authorList>
            <person name="de Groot N.N."/>
        </authorList>
    </citation>
    <scope>NUCLEOTIDE SEQUENCE [LARGE SCALE GENOMIC DNA]</scope>
    <source>
        <strain evidence="1 2">DSM 23581</strain>
    </source>
</reference>
<evidence type="ECO:0000313" key="2">
    <source>
        <dbReference type="Proteomes" id="UP000198820"/>
    </source>
</evidence>
<proteinExistence type="predicted"/>
<evidence type="ECO:0000313" key="1">
    <source>
        <dbReference type="EMBL" id="SEA29874.1"/>
    </source>
</evidence>
<accession>A0A1H4A318</accession>
<organism evidence="1 2">
    <name type="scientific">Psychroflexus halocasei</name>
    <dbReference type="NCBI Taxonomy" id="908615"/>
    <lineage>
        <taxon>Bacteria</taxon>
        <taxon>Pseudomonadati</taxon>
        <taxon>Bacteroidota</taxon>
        <taxon>Flavobacteriia</taxon>
        <taxon>Flavobacteriales</taxon>
        <taxon>Flavobacteriaceae</taxon>
        <taxon>Psychroflexus</taxon>
    </lineage>
</organism>
<keyword evidence="2" id="KW-1185">Reference proteome</keyword>
<dbReference type="AlphaFoldDB" id="A0A1H4A318"/>
<dbReference type="EMBL" id="FNQF01000004">
    <property type="protein sequence ID" value="SEA29874.1"/>
    <property type="molecule type" value="Genomic_DNA"/>
</dbReference>